<dbReference type="OrthoDB" id="9799230at2"/>
<dbReference type="RefSeq" id="WP_092051157.1">
    <property type="nucleotide sequence ID" value="NZ_FOQD01000010.1"/>
</dbReference>
<evidence type="ECO:0000256" key="3">
    <source>
        <dbReference type="SAM" id="SignalP"/>
    </source>
</evidence>
<evidence type="ECO:0000256" key="1">
    <source>
        <dbReference type="ARBA" id="ARBA00022737"/>
    </source>
</evidence>
<dbReference type="PANTHER" id="PTHR46388">
    <property type="entry name" value="NHL REPEAT-CONTAINING PROTEIN 2"/>
    <property type="match status" value="1"/>
</dbReference>
<keyword evidence="1" id="KW-0677">Repeat</keyword>
<name>A0A1I3J8C1_9PLAN</name>
<protein>
    <submittedName>
        <fullName evidence="5">NHL repeat-containing protein</fullName>
    </submittedName>
</protein>
<dbReference type="Pfam" id="PF01436">
    <property type="entry name" value="NHL"/>
    <property type="match status" value="1"/>
</dbReference>
<dbReference type="Pfam" id="PF25021">
    <property type="entry name" value="TEN_NHL"/>
    <property type="match status" value="2"/>
</dbReference>
<reference evidence="6" key="1">
    <citation type="submission" date="2016-10" db="EMBL/GenBank/DDBJ databases">
        <authorList>
            <person name="Varghese N."/>
            <person name="Submissions S."/>
        </authorList>
    </citation>
    <scope>NUCLEOTIDE SEQUENCE [LARGE SCALE GENOMIC DNA]</scope>
    <source>
        <strain evidence="6">DSM 26348</strain>
    </source>
</reference>
<dbReference type="PROSITE" id="PS51125">
    <property type="entry name" value="NHL"/>
    <property type="match status" value="1"/>
</dbReference>
<feature type="chain" id="PRO_5011595258" evidence="3">
    <location>
        <begin position="24"/>
        <end position="363"/>
    </location>
</feature>
<feature type="signal peptide" evidence="3">
    <location>
        <begin position="1"/>
        <end position="23"/>
    </location>
</feature>
<dbReference type="InterPro" id="IPR001258">
    <property type="entry name" value="NHL_repeat"/>
</dbReference>
<organism evidence="5 6">
    <name type="scientific">Planctomicrobium piriforme</name>
    <dbReference type="NCBI Taxonomy" id="1576369"/>
    <lineage>
        <taxon>Bacteria</taxon>
        <taxon>Pseudomonadati</taxon>
        <taxon>Planctomycetota</taxon>
        <taxon>Planctomycetia</taxon>
        <taxon>Planctomycetales</taxon>
        <taxon>Planctomycetaceae</taxon>
        <taxon>Planctomicrobium</taxon>
    </lineage>
</organism>
<feature type="domain" description="Teneurin NHL" evidence="4">
    <location>
        <begin position="264"/>
        <end position="317"/>
    </location>
</feature>
<dbReference type="EMBL" id="FOQD01000010">
    <property type="protein sequence ID" value="SFI56346.1"/>
    <property type="molecule type" value="Genomic_DNA"/>
</dbReference>
<feature type="domain" description="Teneurin NHL" evidence="4">
    <location>
        <begin position="150"/>
        <end position="203"/>
    </location>
</feature>
<evidence type="ECO:0000259" key="4">
    <source>
        <dbReference type="Pfam" id="PF25021"/>
    </source>
</evidence>
<dbReference type="Gene3D" id="2.120.10.30">
    <property type="entry name" value="TolB, C-terminal domain"/>
    <property type="match status" value="3"/>
</dbReference>
<feature type="repeat" description="NHL" evidence="2">
    <location>
        <begin position="333"/>
        <end position="363"/>
    </location>
</feature>
<dbReference type="PANTHER" id="PTHR46388:SF2">
    <property type="entry name" value="NHL REPEAT-CONTAINING PROTEIN 2"/>
    <property type="match status" value="1"/>
</dbReference>
<evidence type="ECO:0000313" key="5">
    <source>
        <dbReference type="EMBL" id="SFI56346.1"/>
    </source>
</evidence>
<gene>
    <name evidence="5" type="ORF">SAMN05421753_11088</name>
</gene>
<keyword evidence="3" id="KW-0732">Signal</keyword>
<sequence>MRDVLRGGLTCAVCVLIASAAIAAEVVTIAGNGVKGTAPDGSAAASSSIGEPYGLVVGPDGALYVCEIANHLIRRIDLKTGVMTRVAGQGTAGYSGDGGRARDAMLNEPYEVRFDSHGNMLFVEMKNAVIRKVDAKTGVISTVAGTGKHDFSGDGSPATKAALKQPHSIALDASDNIYICDIGNSRVRKIDAQTGVINTLIGGGKTPPGPDESPIEGLALKGPRAMDFAGDGIFALALREGNAIYRLDLKEKTLKHLAGTGKSGYAGDGGNAKQALLAGPKGVAINAAGDIYFADTESHTVRVVRAATGIVETVTGDGQKGDGPDGSPAGCRLARPHGVCVDGHGNVYIGDSENHRVRMLKVN</sequence>
<dbReference type="STRING" id="1576369.SAMN05421753_11088"/>
<evidence type="ECO:0000256" key="2">
    <source>
        <dbReference type="PROSITE-ProRule" id="PRU00504"/>
    </source>
</evidence>
<dbReference type="SUPFAM" id="SSF101898">
    <property type="entry name" value="NHL repeat"/>
    <property type="match status" value="1"/>
</dbReference>
<dbReference type="AlphaFoldDB" id="A0A1I3J8C1"/>
<dbReference type="InterPro" id="IPR056822">
    <property type="entry name" value="TEN_NHL"/>
</dbReference>
<evidence type="ECO:0000313" key="6">
    <source>
        <dbReference type="Proteomes" id="UP000199518"/>
    </source>
</evidence>
<proteinExistence type="predicted"/>
<dbReference type="InterPro" id="IPR011042">
    <property type="entry name" value="6-blade_b-propeller_TolB-like"/>
</dbReference>
<accession>A0A1I3J8C1</accession>
<keyword evidence="6" id="KW-1185">Reference proteome</keyword>
<dbReference type="Proteomes" id="UP000199518">
    <property type="component" value="Unassembled WGS sequence"/>
</dbReference>